<feature type="signal peptide" evidence="6">
    <location>
        <begin position="1"/>
        <end position="19"/>
    </location>
</feature>
<dbReference type="InParanoid" id="A0A1Y2BWT0"/>
<evidence type="ECO:0000256" key="4">
    <source>
        <dbReference type="ARBA" id="ARBA00022729"/>
    </source>
</evidence>
<comment type="subcellular location">
    <subcellularLocation>
        <location evidence="1">Secreted</location>
    </subcellularLocation>
</comment>
<dbReference type="Pfam" id="PF03227">
    <property type="entry name" value="GILT"/>
    <property type="match status" value="1"/>
</dbReference>
<dbReference type="EMBL" id="MCGR01000150">
    <property type="protein sequence ID" value="ORY39203.1"/>
    <property type="molecule type" value="Genomic_DNA"/>
</dbReference>
<keyword evidence="3" id="KW-0964">Secreted</keyword>
<evidence type="ECO:0000256" key="5">
    <source>
        <dbReference type="ARBA" id="ARBA00023180"/>
    </source>
</evidence>
<accession>A0A1Y2BWT0</accession>
<dbReference type="PANTHER" id="PTHR13234:SF8">
    <property type="entry name" value="GAMMA-INTERFERON-INDUCIBLE LYSOSOMAL THIOL REDUCTASE"/>
    <property type="match status" value="1"/>
</dbReference>
<gene>
    <name evidence="7" type="ORF">BCR35DRAFT_311490</name>
</gene>
<dbReference type="AlphaFoldDB" id="A0A1Y2BWT0"/>
<organism evidence="7 8">
    <name type="scientific">Leucosporidium creatinivorum</name>
    <dbReference type="NCBI Taxonomy" id="106004"/>
    <lineage>
        <taxon>Eukaryota</taxon>
        <taxon>Fungi</taxon>
        <taxon>Dikarya</taxon>
        <taxon>Basidiomycota</taxon>
        <taxon>Pucciniomycotina</taxon>
        <taxon>Microbotryomycetes</taxon>
        <taxon>Leucosporidiales</taxon>
        <taxon>Leucosporidium</taxon>
    </lineage>
</organism>
<dbReference type="STRING" id="106004.A0A1Y2BWT0"/>
<reference evidence="7 8" key="1">
    <citation type="submission" date="2016-07" db="EMBL/GenBank/DDBJ databases">
        <title>Pervasive Adenine N6-methylation of Active Genes in Fungi.</title>
        <authorList>
            <consortium name="DOE Joint Genome Institute"/>
            <person name="Mondo S.J."/>
            <person name="Dannebaum R.O."/>
            <person name="Kuo R.C."/>
            <person name="Labutti K."/>
            <person name="Haridas S."/>
            <person name="Kuo A."/>
            <person name="Salamov A."/>
            <person name="Ahrendt S.R."/>
            <person name="Lipzen A."/>
            <person name="Sullivan W."/>
            <person name="Andreopoulos W.B."/>
            <person name="Clum A."/>
            <person name="Lindquist E."/>
            <person name="Daum C."/>
            <person name="Ramamoorthy G.K."/>
            <person name="Gryganskyi A."/>
            <person name="Culley D."/>
            <person name="Magnuson J.K."/>
            <person name="James T.Y."/>
            <person name="O'Malley M.A."/>
            <person name="Stajich J.E."/>
            <person name="Spatafora J.W."/>
            <person name="Visel A."/>
            <person name="Grigoriev I.V."/>
        </authorList>
    </citation>
    <scope>NUCLEOTIDE SEQUENCE [LARGE SCALE GENOMIC DNA]</scope>
    <source>
        <strain evidence="7 8">62-1032</strain>
    </source>
</reference>
<evidence type="ECO:0000256" key="6">
    <source>
        <dbReference type="SAM" id="SignalP"/>
    </source>
</evidence>
<dbReference type="GO" id="GO:0016671">
    <property type="term" value="F:oxidoreductase activity, acting on a sulfur group of donors, disulfide as acceptor"/>
    <property type="evidence" value="ECO:0007669"/>
    <property type="project" value="InterPro"/>
</dbReference>
<comment type="similarity">
    <text evidence="2">Belongs to the GILT family.</text>
</comment>
<dbReference type="OrthoDB" id="958254at2759"/>
<name>A0A1Y2BWT0_9BASI</name>
<evidence type="ECO:0008006" key="9">
    <source>
        <dbReference type="Google" id="ProtNLM"/>
    </source>
</evidence>
<protein>
    <recommendedName>
        <fullName evidence="9">Gamma interferon inducible lysosomal thiol reductase-domain-containing protein</fullName>
    </recommendedName>
</protein>
<evidence type="ECO:0000256" key="3">
    <source>
        <dbReference type="ARBA" id="ARBA00022525"/>
    </source>
</evidence>
<feature type="chain" id="PRO_5012869830" description="Gamma interferon inducible lysosomal thiol reductase-domain-containing protein" evidence="6">
    <location>
        <begin position="20"/>
        <end position="266"/>
    </location>
</feature>
<dbReference type="Proteomes" id="UP000193467">
    <property type="component" value="Unassembled WGS sequence"/>
</dbReference>
<sequence length="266" mass="29127">MRLLLLALLGSSTLSLSLALPSTPASTSLQPDEQPNPHSPSFALQPDALRLPTFDASASSTKVPVTLGVMSKCPDAQVCEILFDRVLDQVGSMVDISLTYIGSIDKEDKYGVHCMHGESECLGNIQQLCVAKYWQGPSGEVNPWADWWNFVQCVNYGPTSRIGSEDLAKSCAKVVKHEWNHQIEHCVSSDEGAELLQESVKKAKAMSLVKSCTVVIGGKAVCIHDGTWKQCPEGHEVGDFTRQIKAEYKRLNQVDYNSEADADEEE</sequence>
<keyword evidence="8" id="KW-1185">Reference proteome</keyword>
<keyword evidence="4 6" id="KW-0732">Signal</keyword>
<evidence type="ECO:0000313" key="7">
    <source>
        <dbReference type="EMBL" id="ORY39203.1"/>
    </source>
</evidence>
<dbReference type="InterPro" id="IPR004911">
    <property type="entry name" value="Interferon-induced_GILT"/>
</dbReference>
<keyword evidence="5" id="KW-0325">Glycoprotein</keyword>
<proteinExistence type="inferred from homology"/>
<evidence type="ECO:0000256" key="2">
    <source>
        <dbReference type="ARBA" id="ARBA00005679"/>
    </source>
</evidence>
<comment type="caution">
    <text evidence="7">The sequence shown here is derived from an EMBL/GenBank/DDBJ whole genome shotgun (WGS) entry which is preliminary data.</text>
</comment>
<evidence type="ECO:0000313" key="8">
    <source>
        <dbReference type="Proteomes" id="UP000193467"/>
    </source>
</evidence>
<evidence type="ECO:0000256" key="1">
    <source>
        <dbReference type="ARBA" id="ARBA00004613"/>
    </source>
</evidence>
<dbReference type="GO" id="GO:0005576">
    <property type="term" value="C:extracellular region"/>
    <property type="evidence" value="ECO:0007669"/>
    <property type="project" value="UniProtKB-SubCell"/>
</dbReference>
<dbReference type="PANTHER" id="PTHR13234">
    <property type="entry name" value="GAMMA-INTERFERON INDUCIBLE LYSOSOMAL THIOL REDUCTASE GILT"/>
    <property type="match status" value="1"/>
</dbReference>